<dbReference type="EMBL" id="CP034550">
    <property type="protein sequence ID" value="QFZ20560.1"/>
    <property type="molecule type" value="Genomic_DNA"/>
</dbReference>
<accession>A0A5Q0H428</accession>
<dbReference type="AlphaFoldDB" id="A0A5Q0H428"/>
<dbReference type="Proteomes" id="UP000325787">
    <property type="component" value="Chromosome"/>
</dbReference>
<organism evidence="1 2">
    <name type="scientific">Saccharothrix syringae</name>
    <name type="common">Nocardiopsis syringae</name>
    <dbReference type="NCBI Taxonomy" id="103733"/>
    <lineage>
        <taxon>Bacteria</taxon>
        <taxon>Bacillati</taxon>
        <taxon>Actinomycetota</taxon>
        <taxon>Actinomycetes</taxon>
        <taxon>Pseudonocardiales</taxon>
        <taxon>Pseudonocardiaceae</taxon>
        <taxon>Saccharothrix</taxon>
    </lineage>
</organism>
<protein>
    <submittedName>
        <fullName evidence="1">Uncharacterized protein</fullName>
    </submittedName>
</protein>
<evidence type="ECO:0000313" key="2">
    <source>
        <dbReference type="Proteomes" id="UP000325787"/>
    </source>
</evidence>
<sequence length="194" mass="21052">MDNSELTTEIQQLLAASFMHGPAVEGTDPDGAGSTSKPWPRSRLGMFCHDDQVHFLALPDDPDELALLPIGLVGDPFADRVHVARGIDFWVGDRSLENHPPNLTVNILLDVLLADIASGAYTATDNDRVFIRRLLAAGRPRISGACLLLGRDETRDTSTGLPERFLDWLQRTALQAVADLVQTIGRTDGVDAGE</sequence>
<name>A0A5Q0H428_SACSY</name>
<dbReference type="KEGG" id="ssyi:EKG83_26945"/>
<proteinExistence type="predicted"/>
<gene>
    <name evidence="1" type="ORF">EKG83_26945</name>
</gene>
<dbReference type="RefSeq" id="WP_033435671.1">
    <property type="nucleotide sequence ID" value="NZ_CP034550.1"/>
</dbReference>
<dbReference type="OrthoDB" id="3683803at2"/>
<keyword evidence="2" id="KW-1185">Reference proteome</keyword>
<reference evidence="2" key="1">
    <citation type="journal article" date="2021" name="Curr. Microbiol.">
        <title>Complete genome of nocamycin-producing strain Saccharothrix syringae NRRL B-16468 reveals the biosynthetic potential for secondary metabolites.</title>
        <authorList>
            <person name="Mo X."/>
            <person name="Yang S."/>
        </authorList>
    </citation>
    <scope>NUCLEOTIDE SEQUENCE [LARGE SCALE GENOMIC DNA]</scope>
    <source>
        <strain evidence="2">ATCC 51364 / DSM 43886 / JCM 6844 / KCTC 9398 / NBRC 14523 / NRRL B-16468 / INA 2240</strain>
    </source>
</reference>
<evidence type="ECO:0000313" key="1">
    <source>
        <dbReference type="EMBL" id="QFZ20560.1"/>
    </source>
</evidence>